<evidence type="ECO:0000313" key="3">
    <source>
        <dbReference type="Proteomes" id="UP000835052"/>
    </source>
</evidence>
<dbReference type="Proteomes" id="UP000835052">
    <property type="component" value="Unassembled WGS sequence"/>
</dbReference>
<dbReference type="AlphaFoldDB" id="A0A8S1GQP7"/>
<feature type="compositionally biased region" description="Basic and acidic residues" evidence="1">
    <location>
        <begin position="52"/>
        <end position="68"/>
    </location>
</feature>
<evidence type="ECO:0000313" key="2">
    <source>
        <dbReference type="EMBL" id="CAD6185132.1"/>
    </source>
</evidence>
<evidence type="ECO:0000256" key="1">
    <source>
        <dbReference type="SAM" id="MobiDB-lite"/>
    </source>
</evidence>
<reference evidence="2" key="1">
    <citation type="submission" date="2020-10" db="EMBL/GenBank/DDBJ databases">
        <authorList>
            <person name="Kikuchi T."/>
        </authorList>
    </citation>
    <scope>NUCLEOTIDE SEQUENCE</scope>
    <source>
        <strain evidence="2">NKZ352</strain>
    </source>
</reference>
<keyword evidence="3" id="KW-1185">Reference proteome</keyword>
<proteinExistence type="predicted"/>
<accession>A0A8S1GQP7</accession>
<feature type="compositionally biased region" description="Acidic residues" evidence="1">
    <location>
        <begin position="69"/>
        <end position="87"/>
    </location>
</feature>
<comment type="caution">
    <text evidence="2">The sequence shown here is derived from an EMBL/GenBank/DDBJ whole genome shotgun (WGS) entry which is preliminary data.</text>
</comment>
<feature type="region of interest" description="Disordered" evidence="1">
    <location>
        <begin position="25"/>
        <end position="92"/>
    </location>
</feature>
<organism evidence="2 3">
    <name type="scientific">Caenorhabditis auriculariae</name>
    <dbReference type="NCBI Taxonomy" id="2777116"/>
    <lineage>
        <taxon>Eukaryota</taxon>
        <taxon>Metazoa</taxon>
        <taxon>Ecdysozoa</taxon>
        <taxon>Nematoda</taxon>
        <taxon>Chromadorea</taxon>
        <taxon>Rhabditida</taxon>
        <taxon>Rhabditina</taxon>
        <taxon>Rhabditomorpha</taxon>
        <taxon>Rhabditoidea</taxon>
        <taxon>Rhabditidae</taxon>
        <taxon>Peloderinae</taxon>
        <taxon>Caenorhabditis</taxon>
    </lineage>
</organism>
<name>A0A8S1GQP7_9PELO</name>
<protein>
    <submittedName>
        <fullName evidence="2">Uncharacterized protein</fullName>
    </submittedName>
</protein>
<dbReference type="EMBL" id="CAJGYM010000002">
    <property type="protein sequence ID" value="CAD6185132.1"/>
    <property type="molecule type" value="Genomic_DNA"/>
</dbReference>
<sequence>MVTPIPRLRIDPNLSFVPASFISTDDEDEDLSSSCSPVSENSYLDGVQSDENGYKASKDSKNQTKLDDSGDESEENEDEELEKEEEDLVFKEEPDPIVAKIFNMMQKKSPPAVVQPKEEQKTIVVLSNHCSAPYNTDSEEEELQFELEF</sequence>
<gene>
    <name evidence="2" type="ORF">CAUJ_LOCUS1051</name>
</gene>